<name>A0A918VQR1_9GAMM</name>
<gene>
    <name evidence="8" type="ORF">GCM10008090_32190</name>
</gene>
<evidence type="ECO:0000313" key="8">
    <source>
        <dbReference type="EMBL" id="GHA19958.1"/>
    </source>
</evidence>
<feature type="transmembrane region" description="Helical" evidence="6">
    <location>
        <begin position="472"/>
        <end position="491"/>
    </location>
</feature>
<organism evidence="8 9">
    <name type="scientific">Arenicella chitinivorans</name>
    <dbReference type="NCBI Taxonomy" id="1329800"/>
    <lineage>
        <taxon>Bacteria</taxon>
        <taxon>Pseudomonadati</taxon>
        <taxon>Pseudomonadota</taxon>
        <taxon>Gammaproteobacteria</taxon>
        <taxon>Arenicellales</taxon>
        <taxon>Arenicellaceae</taxon>
        <taxon>Arenicella</taxon>
    </lineage>
</organism>
<feature type="transmembrane region" description="Helical" evidence="6">
    <location>
        <begin position="397"/>
        <end position="414"/>
    </location>
</feature>
<evidence type="ECO:0000256" key="2">
    <source>
        <dbReference type="ARBA" id="ARBA00022475"/>
    </source>
</evidence>
<comment type="subcellular location">
    <subcellularLocation>
        <location evidence="1">Cell membrane</location>
        <topology evidence="1">Multi-pass membrane protein</topology>
    </subcellularLocation>
</comment>
<accession>A0A918VQR1</accession>
<proteinExistence type="predicted"/>
<dbReference type="InterPro" id="IPR003838">
    <property type="entry name" value="ABC3_permease_C"/>
</dbReference>
<evidence type="ECO:0000256" key="4">
    <source>
        <dbReference type="ARBA" id="ARBA00022989"/>
    </source>
</evidence>
<dbReference type="RefSeq" id="WP_189402736.1">
    <property type="nucleotide sequence ID" value="NZ_BMXA01000008.1"/>
</dbReference>
<evidence type="ECO:0000259" key="7">
    <source>
        <dbReference type="Pfam" id="PF02687"/>
    </source>
</evidence>
<feature type="domain" description="ABC3 transporter permease C-terminal" evidence="7">
    <location>
        <begin position="265"/>
        <end position="381"/>
    </location>
</feature>
<feature type="transmembrane region" description="Helical" evidence="6">
    <location>
        <begin position="762"/>
        <end position="793"/>
    </location>
</feature>
<evidence type="ECO:0000256" key="5">
    <source>
        <dbReference type="ARBA" id="ARBA00023136"/>
    </source>
</evidence>
<dbReference type="EMBL" id="BMXA01000008">
    <property type="protein sequence ID" value="GHA19958.1"/>
    <property type="molecule type" value="Genomic_DNA"/>
</dbReference>
<keyword evidence="2" id="KW-1003">Cell membrane</keyword>
<dbReference type="Proteomes" id="UP000614811">
    <property type="component" value="Unassembled WGS sequence"/>
</dbReference>
<comment type="caution">
    <text evidence="8">The sequence shown here is derived from an EMBL/GenBank/DDBJ whole genome shotgun (WGS) entry which is preliminary data.</text>
</comment>
<evidence type="ECO:0000256" key="1">
    <source>
        <dbReference type="ARBA" id="ARBA00004651"/>
    </source>
</evidence>
<keyword evidence="9" id="KW-1185">Reference proteome</keyword>
<feature type="transmembrane region" description="Helical" evidence="6">
    <location>
        <begin position="259"/>
        <end position="279"/>
    </location>
</feature>
<evidence type="ECO:0000313" key="9">
    <source>
        <dbReference type="Proteomes" id="UP000614811"/>
    </source>
</evidence>
<keyword evidence="5 6" id="KW-0472">Membrane</keyword>
<keyword evidence="3 6" id="KW-0812">Transmembrane</keyword>
<feature type="domain" description="ABC3 transporter permease C-terminal" evidence="7">
    <location>
        <begin position="722"/>
        <end position="836"/>
    </location>
</feature>
<feature type="transmembrane region" description="Helical" evidence="6">
    <location>
        <begin position="420"/>
        <end position="443"/>
    </location>
</feature>
<feature type="transmembrane region" description="Helical" evidence="6">
    <location>
        <begin position="16"/>
        <end position="37"/>
    </location>
</feature>
<protein>
    <submittedName>
        <fullName evidence="8">Inner membrane transport permease</fullName>
    </submittedName>
</protein>
<feature type="transmembrane region" description="Helical" evidence="6">
    <location>
        <begin position="808"/>
        <end position="826"/>
    </location>
</feature>
<evidence type="ECO:0000256" key="3">
    <source>
        <dbReference type="ARBA" id="ARBA00022692"/>
    </source>
</evidence>
<dbReference type="Pfam" id="PF02687">
    <property type="entry name" value="FtsX"/>
    <property type="match status" value="2"/>
</dbReference>
<sequence>MIDLKLLWRDWRGGQLNLVVSALVLAVMVVTAVSLFADRVERGLNQQISSFLAADLALSGGIEISDEYRQQADTLGLQVAETVRFRSMVFAGNRNHLAAVKAVDHAYPLRGEMELSATLDAEQVITRARGPESGEAWVEARLLNLLDIQLGDTVEVGYVQLKITHLIVNEPDRGTGFSGTGARLMMSTQDLAASQLIRPGGRYSYRLLMRGDAPALKAYSDWFEQQQEALEAEAVPHYRLLTPENAEEQLSEALQRGRAFLLLSGTIGVLLAGLAMALASQRYASRLTDQVALMKAWGQSSASIRRSQFFRLFMIAAVATVVGVALGWFAHYLLLEVVRGVLDVVLPLPGWRPWLVATITGFVCVLGFALPALWHLPRIEPLRVLRRDLPDTLIGQGRRLLIGIGALLLLAYWYSGSLVVATLFLVALFALFAVCALVAMQILRLVRGFGSWRGSYTRLGLANLWRRRGQTLVQLVGFSTTLMLLLVVTGMRTNLIAEWEAQLPDTTPSHFVFNVSTPQVEPVKALLDGHGVTTTDWYPMVRGRLVAINGEAISRERMARSDGLSREVNFTQTENLPEGNELVAGEWWAGTEIASAPRAEFSIEEEVATEIGLVLGDEVEFSIGGLRFSAEVTSIRSVNWQSMTPNFYVVFYPGLLDKYSPNWITAVRGGDDTKQNRGALVQQAPFVQAMVKQFPTAVVLELRDVIERIRDVINRVTQGLELILFAVLACGGLVLFAAIGVSFDERMRENAILRTLGSSRRIIVGALTVEFATLGLIAGLIAACGAEIVLYFVQTNLFDLSPQWHWDLWLLGLVSGVGLITALGLLRSRPIISTPPLESLRQLA</sequence>
<dbReference type="InterPro" id="IPR038766">
    <property type="entry name" value="Membrane_comp_ABC_pdt"/>
</dbReference>
<evidence type="ECO:0000256" key="6">
    <source>
        <dbReference type="SAM" id="Phobius"/>
    </source>
</evidence>
<feature type="transmembrane region" description="Helical" evidence="6">
    <location>
        <begin position="309"/>
        <end position="334"/>
    </location>
</feature>
<reference evidence="8" key="1">
    <citation type="journal article" date="2014" name="Int. J. Syst. Evol. Microbiol.">
        <title>Complete genome sequence of Corynebacterium casei LMG S-19264T (=DSM 44701T), isolated from a smear-ripened cheese.</title>
        <authorList>
            <consortium name="US DOE Joint Genome Institute (JGI-PGF)"/>
            <person name="Walter F."/>
            <person name="Albersmeier A."/>
            <person name="Kalinowski J."/>
            <person name="Ruckert C."/>
        </authorList>
    </citation>
    <scope>NUCLEOTIDE SEQUENCE</scope>
    <source>
        <strain evidence="8">KCTC 12711</strain>
    </source>
</reference>
<dbReference type="PANTHER" id="PTHR30287:SF1">
    <property type="entry name" value="INNER MEMBRANE PROTEIN"/>
    <property type="match status" value="1"/>
</dbReference>
<dbReference type="GO" id="GO:0005886">
    <property type="term" value="C:plasma membrane"/>
    <property type="evidence" value="ECO:0007669"/>
    <property type="project" value="UniProtKB-SubCell"/>
</dbReference>
<feature type="transmembrane region" description="Helical" evidence="6">
    <location>
        <begin position="722"/>
        <end position="741"/>
    </location>
</feature>
<dbReference type="AlphaFoldDB" id="A0A918VQR1"/>
<dbReference type="PANTHER" id="PTHR30287">
    <property type="entry name" value="MEMBRANE COMPONENT OF PREDICTED ABC SUPERFAMILY METABOLITE UPTAKE TRANSPORTER"/>
    <property type="match status" value="1"/>
</dbReference>
<keyword evidence="4 6" id="KW-1133">Transmembrane helix</keyword>
<feature type="transmembrane region" description="Helical" evidence="6">
    <location>
        <begin position="354"/>
        <end position="376"/>
    </location>
</feature>
<reference evidence="8" key="2">
    <citation type="submission" date="2020-09" db="EMBL/GenBank/DDBJ databases">
        <authorList>
            <person name="Sun Q."/>
            <person name="Kim S."/>
        </authorList>
    </citation>
    <scope>NUCLEOTIDE SEQUENCE</scope>
    <source>
        <strain evidence="8">KCTC 12711</strain>
    </source>
</reference>